<evidence type="ECO:0000313" key="4">
    <source>
        <dbReference type="Proteomes" id="UP000669179"/>
    </source>
</evidence>
<evidence type="ECO:0000256" key="2">
    <source>
        <dbReference type="SAM" id="Phobius"/>
    </source>
</evidence>
<dbReference type="InterPro" id="IPR007820">
    <property type="entry name" value="AbrB_fam"/>
</dbReference>
<organism evidence="3 4">
    <name type="scientific">Actinomadura barringtoniae</name>
    <dbReference type="NCBI Taxonomy" id="1427535"/>
    <lineage>
        <taxon>Bacteria</taxon>
        <taxon>Bacillati</taxon>
        <taxon>Actinomycetota</taxon>
        <taxon>Actinomycetes</taxon>
        <taxon>Streptosporangiales</taxon>
        <taxon>Thermomonosporaceae</taxon>
        <taxon>Actinomadura</taxon>
    </lineage>
</organism>
<name>A0A939TDV8_9ACTN</name>
<dbReference type="NCBIfam" id="TIGR03082">
    <property type="entry name" value="Gneg_AbrB_dup"/>
    <property type="match status" value="2"/>
</dbReference>
<dbReference type="AlphaFoldDB" id="A0A939TDV8"/>
<feature type="region of interest" description="Disordered" evidence="1">
    <location>
        <begin position="368"/>
        <end position="388"/>
    </location>
</feature>
<gene>
    <name evidence="3" type="ORF">J4573_36775</name>
</gene>
<dbReference type="RefSeq" id="WP_208260720.1">
    <property type="nucleotide sequence ID" value="NZ_JAGEOJ010000017.1"/>
</dbReference>
<keyword evidence="2" id="KW-0812">Transmembrane</keyword>
<feature type="transmembrane region" description="Helical" evidence="2">
    <location>
        <begin position="190"/>
        <end position="213"/>
    </location>
</feature>
<feature type="transmembrane region" description="Helical" evidence="2">
    <location>
        <begin position="153"/>
        <end position="170"/>
    </location>
</feature>
<sequence>MRTLKVATPGSTALWVVVLLLAGVFGEAIENLVPAAHLLGPLLAGLVCAVTGAMVRPAPAAANRISQALLGVLMGSYLQPQALVHISGKIVPLTLVTAATVVLGLLAALLLVRLGGMDRASATLGMMAGGSAAVVACADELRADSRLVTFMQYLRVALVAASAPFLVGWIDPAAHHHAPVAENGVAAAGHQVVSGTHQLAGLAALAAIAVLGAQAGTRLRLPCPALLGPMLLAAFATAIGAAHGFAPTGPLRALLFTIIGLDVGLRFSRRDLAHVRRLLPLVLAATTLITLACAALAWVLAAATGIPRADAYLATTPGGINAVLATAASTGGDLPLISGVQSLRLFLMVLLAPLLIRLLARFQSSGERGERTSCGARGDCGTDSGGPR</sequence>
<dbReference type="GO" id="GO:0016020">
    <property type="term" value="C:membrane"/>
    <property type="evidence" value="ECO:0007669"/>
    <property type="project" value="InterPro"/>
</dbReference>
<dbReference type="PANTHER" id="PTHR38457">
    <property type="entry name" value="REGULATOR ABRB-RELATED"/>
    <property type="match status" value="1"/>
</dbReference>
<feature type="transmembrane region" description="Helical" evidence="2">
    <location>
        <begin position="343"/>
        <end position="360"/>
    </location>
</feature>
<proteinExistence type="predicted"/>
<keyword evidence="4" id="KW-1185">Reference proteome</keyword>
<dbReference type="PIRSF" id="PIRSF038991">
    <property type="entry name" value="Protein_AbrB"/>
    <property type="match status" value="1"/>
</dbReference>
<feature type="transmembrane region" description="Helical" evidence="2">
    <location>
        <begin position="251"/>
        <end position="267"/>
    </location>
</feature>
<dbReference type="Proteomes" id="UP000669179">
    <property type="component" value="Unassembled WGS sequence"/>
</dbReference>
<keyword evidence="2" id="KW-0472">Membrane</keyword>
<keyword evidence="2" id="KW-1133">Transmembrane helix</keyword>
<feature type="transmembrane region" description="Helical" evidence="2">
    <location>
        <begin position="225"/>
        <end position="245"/>
    </location>
</feature>
<evidence type="ECO:0000313" key="3">
    <source>
        <dbReference type="EMBL" id="MBO2452695.1"/>
    </source>
</evidence>
<dbReference type="InterPro" id="IPR017516">
    <property type="entry name" value="AbrB_dup"/>
</dbReference>
<accession>A0A939TDV8</accession>
<feature type="transmembrane region" description="Helical" evidence="2">
    <location>
        <begin position="90"/>
        <end position="114"/>
    </location>
</feature>
<dbReference type="Pfam" id="PF05145">
    <property type="entry name" value="AbrB"/>
    <property type="match status" value="1"/>
</dbReference>
<dbReference type="GO" id="GO:0010468">
    <property type="term" value="P:regulation of gene expression"/>
    <property type="evidence" value="ECO:0007669"/>
    <property type="project" value="InterPro"/>
</dbReference>
<feature type="transmembrane region" description="Helical" evidence="2">
    <location>
        <begin position="36"/>
        <end position="55"/>
    </location>
</feature>
<feature type="transmembrane region" description="Helical" evidence="2">
    <location>
        <begin position="279"/>
        <end position="301"/>
    </location>
</feature>
<evidence type="ECO:0000256" key="1">
    <source>
        <dbReference type="SAM" id="MobiDB-lite"/>
    </source>
</evidence>
<dbReference type="PANTHER" id="PTHR38457:SF1">
    <property type="entry name" value="REGULATOR ABRB-RELATED"/>
    <property type="match status" value="1"/>
</dbReference>
<reference evidence="3" key="1">
    <citation type="submission" date="2021-03" db="EMBL/GenBank/DDBJ databases">
        <authorList>
            <person name="Kanchanasin P."/>
            <person name="Saeng-In P."/>
            <person name="Phongsopitanun W."/>
            <person name="Yuki M."/>
            <person name="Kudo T."/>
            <person name="Ohkuma M."/>
            <person name="Tanasupawat S."/>
        </authorList>
    </citation>
    <scope>NUCLEOTIDE SEQUENCE</scope>
    <source>
        <strain evidence="3">GKU 128</strain>
    </source>
</reference>
<dbReference type="EMBL" id="JAGEOJ010000017">
    <property type="protein sequence ID" value="MBO2452695.1"/>
    <property type="molecule type" value="Genomic_DNA"/>
</dbReference>
<comment type="caution">
    <text evidence="3">The sequence shown here is derived from an EMBL/GenBank/DDBJ whole genome shotgun (WGS) entry which is preliminary data.</text>
</comment>
<protein>
    <submittedName>
        <fullName evidence="3">AbrB family transcriptional regulator</fullName>
    </submittedName>
</protein>